<keyword evidence="12" id="KW-0472">Membrane</keyword>
<name>A0A2K1R6E7_POPTR</name>
<evidence type="ECO:0000256" key="6">
    <source>
        <dbReference type="ARBA" id="ARBA00022737"/>
    </source>
</evidence>
<evidence type="ECO:0000256" key="7">
    <source>
        <dbReference type="ARBA" id="ARBA00022792"/>
    </source>
</evidence>
<dbReference type="InterPro" id="IPR039800">
    <property type="entry name" value="MICU1/2/3"/>
</dbReference>
<dbReference type="SUPFAM" id="SSF47473">
    <property type="entry name" value="EF-hand"/>
    <property type="match status" value="1"/>
</dbReference>
<reference evidence="15" key="2">
    <citation type="submission" date="2017-07" db="EMBL/GenBank/DDBJ databases">
        <title>WGS assembly of Populus trichocarpa.</title>
        <authorList>
            <person name="Tuskan G."/>
            <person name="Difazio S."/>
            <person name="Jansson S."/>
            <person name="Bohlmann J."/>
            <person name="Grigoriev I."/>
            <person name="Hellsten U."/>
            <person name="Putnam N."/>
            <person name="Ralph S."/>
            <person name="Rombauts S."/>
            <person name="Salamov A."/>
            <person name="Schein J."/>
            <person name="Sterck L."/>
            <person name="Aerts A."/>
            <person name="Bhalerao R."/>
            <person name="Bhalerao R."/>
            <person name="Blaudez D."/>
            <person name="Boerjan W."/>
            <person name="Brun A."/>
            <person name="Brunner A."/>
            <person name="Busov V."/>
            <person name="Campbell M."/>
            <person name="Carlson J."/>
            <person name="Chalot M."/>
            <person name="Chapman J."/>
            <person name="Chen G."/>
            <person name="Cooper D."/>
            <person name="Coutinho P."/>
            <person name="Couturier J."/>
            <person name="Covert S."/>
            <person name="Cronk Q."/>
            <person name="Cunningham R."/>
            <person name="Davis J."/>
            <person name="Degroeve S."/>
            <person name="Dejardin A."/>
            <person name="Depamphilis C."/>
            <person name="Detter J."/>
            <person name="Dirks B."/>
            <person name="Dubchak I."/>
            <person name="Duplessis S."/>
            <person name="Ehlting J."/>
            <person name="Ellis B."/>
            <person name="Gendler K."/>
            <person name="Goodstein D."/>
            <person name="Gribskov M."/>
            <person name="Grimwood J."/>
            <person name="Groover A."/>
            <person name="Gunter L."/>
            <person name="Hamberger B."/>
            <person name="Heinze B."/>
            <person name="Helariutta Y."/>
            <person name="Henrissat B."/>
            <person name="Holligan D."/>
            <person name="Holt R."/>
            <person name="Huang W."/>
            <person name="Islam-Faridi N."/>
            <person name="Jones S."/>
            <person name="Jones-Rhoades M."/>
            <person name="Jorgensen R."/>
            <person name="Joshi C."/>
            <person name="Kangasjarvi J."/>
            <person name="Karlsson J."/>
            <person name="Kelleher C."/>
            <person name="Kirkpatrick R."/>
            <person name="Kirst M."/>
            <person name="Kohler A."/>
            <person name="Kalluri U."/>
            <person name="Larimer F."/>
            <person name="Leebens-Mack J."/>
            <person name="Leple J."/>
            <person name="Locascio P."/>
            <person name="Lou Y."/>
            <person name="Lucas S."/>
            <person name="Martin F."/>
            <person name="Montanini B."/>
            <person name="Napoli C."/>
            <person name="Nelson D."/>
            <person name="Nelson C."/>
            <person name="Nieminen K."/>
            <person name="Nilsson O."/>
            <person name="Pereda V."/>
            <person name="Peter G."/>
            <person name="Philippe R."/>
            <person name="Pilate G."/>
            <person name="Poliakov A."/>
            <person name="Razumovskaya J."/>
            <person name="Richardson P."/>
            <person name="Rinaldi C."/>
            <person name="Ritland K."/>
            <person name="Rouze P."/>
            <person name="Ryaboy D."/>
            <person name="Schmutz J."/>
            <person name="Schrader J."/>
            <person name="Segerman B."/>
            <person name="Shin H."/>
            <person name="Siddiqui A."/>
            <person name="Sterky F."/>
            <person name="Terry A."/>
            <person name="Tsai C."/>
            <person name="Uberbacher E."/>
            <person name="Unneberg P."/>
            <person name="Vahala J."/>
            <person name="Wall K."/>
            <person name="Wessler S."/>
            <person name="Yang G."/>
            <person name="Yin T."/>
            <person name="Douglas C."/>
            <person name="Marra M."/>
            <person name="Sandberg G."/>
            <person name="Van De Peer Y."/>
            <person name="Rokhsar D."/>
        </authorList>
    </citation>
    <scope>NUCLEOTIDE SEQUENCE</scope>
    <source>
        <strain evidence="15">Nisqually-1</strain>
    </source>
</reference>
<dbReference type="GO" id="GO:0005758">
    <property type="term" value="C:mitochondrial intermembrane space"/>
    <property type="evidence" value="ECO:0007669"/>
    <property type="project" value="UniProtKB-SubCell"/>
</dbReference>
<dbReference type="InterPro" id="IPR002048">
    <property type="entry name" value="EF_hand_dom"/>
</dbReference>
<protein>
    <recommendedName>
        <fullName evidence="14">EF-hand domain-containing protein</fullName>
    </recommendedName>
</protein>
<comment type="subcellular location">
    <subcellularLocation>
        <location evidence="1">Mitochondrion inner membrane</location>
    </subcellularLocation>
    <subcellularLocation>
        <location evidence="2">Mitochondrion intermembrane space</location>
    </subcellularLocation>
</comment>
<evidence type="ECO:0000256" key="4">
    <source>
        <dbReference type="ARBA" id="ARBA00022568"/>
    </source>
</evidence>
<keyword evidence="10" id="KW-0406">Ion transport</keyword>
<keyword evidence="11" id="KW-0496">Mitochondrion</keyword>
<evidence type="ECO:0000256" key="3">
    <source>
        <dbReference type="ARBA" id="ARBA00022448"/>
    </source>
</evidence>
<keyword evidence="7" id="KW-0999">Mitochondrion inner membrane</keyword>
<dbReference type="InParanoid" id="A0A2K1R6E7"/>
<dbReference type="InterPro" id="IPR018247">
    <property type="entry name" value="EF_Hand_1_Ca_BS"/>
</dbReference>
<evidence type="ECO:0000256" key="1">
    <source>
        <dbReference type="ARBA" id="ARBA00004273"/>
    </source>
</evidence>
<evidence type="ECO:0000256" key="12">
    <source>
        <dbReference type="ARBA" id="ARBA00023136"/>
    </source>
</evidence>
<reference evidence="15" key="1">
    <citation type="journal article" date="2006" name="Science">
        <title>The genome of black cottonwood, Populus trichocarpa (Torr. &amp; Gray).</title>
        <authorList>
            <person name="Tuskan G.A."/>
            <person name="Difazio S."/>
            <person name="Jansson S."/>
            <person name="Bohlmann J."/>
            <person name="Grigoriev I."/>
            <person name="Hellsten U."/>
            <person name="Putnam N."/>
            <person name="Ralph S."/>
            <person name="Rombauts S."/>
            <person name="Salamov A."/>
            <person name="Schein J."/>
            <person name="Sterck L."/>
            <person name="Aerts A."/>
            <person name="Bhalerao R.R."/>
            <person name="Bhalerao R.P."/>
            <person name="Blaudez D."/>
            <person name="Boerjan W."/>
            <person name="Brun A."/>
            <person name="Brunner A."/>
            <person name="Busov V."/>
            <person name="Campbell M."/>
            <person name="Carlson J."/>
            <person name="Chalot M."/>
            <person name="Chapman J."/>
            <person name="Chen G.L."/>
            <person name="Cooper D."/>
            <person name="Coutinho P.M."/>
            <person name="Couturier J."/>
            <person name="Covert S."/>
            <person name="Cronk Q."/>
            <person name="Cunningham R."/>
            <person name="Davis J."/>
            <person name="Degroeve S."/>
            <person name="Dejardin A."/>
            <person name="Depamphilis C."/>
            <person name="Detter J."/>
            <person name="Dirks B."/>
            <person name="Dubchak I."/>
            <person name="Duplessis S."/>
            <person name="Ehlting J."/>
            <person name="Ellis B."/>
            <person name="Gendler K."/>
            <person name="Goodstein D."/>
            <person name="Gribskov M."/>
            <person name="Grimwood J."/>
            <person name="Groover A."/>
            <person name="Gunter L."/>
            <person name="Hamberger B."/>
            <person name="Heinze B."/>
            <person name="Helariutta Y."/>
            <person name="Henrissat B."/>
            <person name="Holligan D."/>
            <person name="Holt R."/>
            <person name="Huang W."/>
            <person name="Islam-Faridi N."/>
            <person name="Jones S."/>
            <person name="Jones-Rhoades M."/>
            <person name="Jorgensen R."/>
            <person name="Joshi C."/>
            <person name="Kangasjarvi J."/>
            <person name="Karlsson J."/>
            <person name="Kelleher C."/>
            <person name="Kirkpatrick R."/>
            <person name="Kirst M."/>
            <person name="Kohler A."/>
            <person name="Kalluri U."/>
            <person name="Larimer F."/>
            <person name="Leebens-Mack J."/>
            <person name="Leple J.C."/>
            <person name="Locascio P."/>
            <person name="Lou Y."/>
            <person name="Lucas S."/>
            <person name="Martin F."/>
            <person name="Montanini B."/>
            <person name="Napoli C."/>
            <person name="Nelson D.R."/>
            <person name="Nelson C."/>
            <person name="Nieminen K."/>
            <person name="Nilsson O."/>
            <person name="Pereda V."/>
            <person name="Peter G."/>
            <person name="Philippe R."/>
            <person name="Pilate G."/>
            <person name="Poliakov A."/>
            <person name="Razumovskaya J."/>
            <person name="Richardson P."/>
            <person name="Rinaldi C."/>
            <person name="Ritland K."/>
            <person name="Rouze P."/>
            <person name="Ryaboy D."/>
            <person name="Schmutz J."/>
            <person name="Schrader J."/>
            <person name="Segerman B."/>
            <person name="Shin H."/>
            <person name="Siddiqui A."/>
            <person name="Sterky F."/>
            <person name="Terry A."/>
            <person name="Tsai C.J."/>
            <person name="Uberbacher E."/>
            <person name="Unneberg P."/>
            <person name="Vahala J."/>
            <person name="Wall K."/>
            <person name="Wessler S."/>
            <person name="Yang G."/>
            <person name="Yin T."/>
            <person name="Douglas C."/>
            <person name="Marra M."/>
            <person name="Sandberg G."/>
            <person name="Van de Peer Y."/>
            <person name="Rokhsar D."/>
        </authorList>
    </citation>
    <scope>NUCLEOTIDE SEQUENCE [LARGE SCALE GENOMIC DNA]</scope>
    <source>
        <strain evidence="15">Nisqually-1</strain>
    </source>
</reference>
<evidence type="ECO:0000256" key="11">
    <source>
        <dbReference type="ARBA" id="ARBA00023128"/>
    </source>
</evidence>
<accession>A0A2K1R6E7</accession>
<comment type="similarity">
    <text evidence="13">Belongs to the MICU1 family. MICU1 subfamily.</text>
</comment>
<evidence type="ECO:0000256" key="10">
    <source>
        <dbReference type="ARBA" id="ARBA00023065"/>
    </source>
</evidence>
<keyword evidence="5" id="KW-0479">Metal-binding</keyword>
<evidence type="ECO:0000256" key="13">
    <source>
        <dbReference type="ARBA" id="ARBA00038333"/>
    </source>
</evidence>
<evidence type="ECO:0000313" key="15">
    <source>
        <dbReference type="EMBL" id="PNS22850.1"/>
    </source>
</evidence>
<evidence type="ECO:0000256" key="5">
    <source>
        <dbReference type="ARBA" id="ARBA00022723"/>
    </source>
</evidence>
<keyword evidence="8" id="KW-0106">Calcium</keyword>
<dbReference type="AlphaFoldDB" id="A0A2K1R6E7"/>
<organism evidence="15">
    <name type="scientific">Populus trichocarpa</name>
    <name type="common">Western balsam poplar</name>
    <name type="synonym">Populus balsamifera subsp. trichocarpa</name>
    <dbReference type="NCBI Taxonomy" id="3694"/>
    <lineage>
        <taxon>Eukaryota</taxon>
        <taxon>Viridiplantae</taxon>
        <taxon>Streptophyta</taxon>
        <taxon>Embryophyta</taxon>
        <taxon>Tracheophyta</taxon>
        <taxon>Spermatophyta</taxon>
        <taxon>Magnoliopsida</taxon>
        <taxon>eudicotyledons</taxon>
        <taxon>Gunneridae</taxon>
        <taxon>Pentapetalae</taxon>
        <taxon>rosids</taxon>
        <taxon>fabids</taxon>
        <taxon>Malpighiales</taxon>
        <taxon>Salicaceae</taxon>
        <taxon>Saliceae</taxon>
        <taxon>Populus</taxon>
    </lineage>
</organism>
<sequence>MFSWEFLRKSLELARRVLANQRTSTRALLKQSEGSNPLPVAASLSRSSFGGSNNGDRKSGDALLKFLLRSVASGVVIVGSSLSFSYWYPSLVDKCSFVSFADSTDDAAWVSSEDLLPHKKKKRFLFGDSYRRRVFFNYEKRIRLQSPPEKVFEYFESFKTPDGEVLVTPAELMRAVVPVFPPSESNRIREGFLRGETVPGELHCAPSRFFMLFDTNSDGLISFSEYIFFVTLLSIPESSFSVAFKMFDLDNNG</sequence>
<evidence type="ECO:0000256" key="9">
    <source>
        <dbReference type="ARBA" id="ARBA00022946"/>
    </source>
</evidence>
<dbReference type="InterPro" id="IPR011992">
    <property type="entry name" value="EF-hand-dom_pair"/>
</dbReference>
<keyword evidence="9" id="KW-0809">Transit peptide</keyword>
<dbReference type="GO" id="GO:0006851">
    <property type="term" value="P:mitochondrial calcium ion transmembrane transport"/>
    <property type="evidence" value="ECO:0007669"/>
    <property type="project" value="InterPro"/>
</dbReference>
<evidence type="ECO:0000256" key="2">
    <source>
        <dbReference type="ARBA" id="ARBA00004569"/>
    </source>
</evidence>
<evidence type="ECO:0000259" key="14">
    <source>
        <dbReference type="PROSITE" id="PS50222"/>
    </source>
</evidence>
<dbReference type="Gene3D" id="1.10.238.10">
    <property type="entry name" value="EF-hand"/>
    <property type="match status" value="1"/>
</dbReference>
<keyword evidence="6" id="KW-0677">Repeat</keyword>
<keyword evidence="4" id="KW-0109">Calcium transport</keyword>
<dbReference type="GO" id="GO:0005743">
    <property type="term" value="C:mitochondrial inner membrane"/>
    <property type="evidence" value="ECO:0007669"/>
    <property type="project" value="UniProtKB-SubCell"/>
</dbReference>
<dbReference type="PROSITE" id="PS50222">
    <property type="entry name" value="EF_HAND_2"/>
    <property type="match status" value="1"/>
</dbReference>
<dbReference type="STRING" id="3694.A0A2K1R6E7"/>
<proteinExistence type="inferred from homology"/>
<dbReference type="GO" id="GO:0005509">
    <property type="term" value="F:calcium ion binding"/>
    <property type="evidence" value="ECO:0007669"/>
    <property type="project" value="InterPro"/>
</dbReference>
<keyword evidence="3" id="KW-0813">Transport</keyword>
<dbReference type="PANTHER" id="PTHR12294">
    <property type="entry name" value="EF HAND DOMAIN FAMILY A1,A2-RELATED"/>
    <property type="match status" value="1"/>
</dbReference>
<evidence type="ECO:0000256" key="8">
    <source>
        <dbReference type="ARBA" id="ARBA00022837"/>
    </source>
</evidence>
<dbReference type="PANTHER" id="PTHR12294:SF1">
    <property type="entry name" value="CALCIUM UPTAKE PROTEIN 1, MITOCHONDRIAL"/>
    <property type="match status" value="1"/>
</dbReference>
<feature type="domain" description="EF-hand" evidence="14">
    <location>
        <begin position="208"/>
        <end position="236"/>
    </location>
</feature>
<dbReference type="PROSITE" id="PS00018">
    <property type="entry name" value="EF_HAND_1"/>
    <property type="match status" value="1"/>
</dbReference>
<dbReference type="EMBL" id="KZ623433">
    <property type="protein sequence ID" value="PNS22850.1"/>
    <property type="molecule type" value="Genomic_DNA"/>
</dbReference>
<gene>
    <name evidence="15" type="ORF">POPTR_T109600</name>
</gene>